<evidence type="ECO:0000313" key="10">
    <source>
        <dbReference type="Proteomes" id="UP001596037"/>
    </source>
</evidence>
<dbReference type="InterPro" id="IPR001041">
    <property type="entry name" value="2Fe-2S_ferredoxin-type"/>
</dbReference>
<dbReference type="SUPFAM" id="SSF54292">
    <property type="entry name" value="2Fe-2S ferredoxin-like"/>
    <property type="match status" value="1"/>
</dbReference>
<gene>
    <name evidence="9" type="ORF">ACFPOE_19415</name>
</gene>
<dbReference type="Gene3D" id="3.30.70.20">
    <property type="match status" value="1"/>
</dbReference>
<dbReference type="SUPFAM" id="SSF46548">
    <property type="entry name" value="alpha-helical ferredoxin"/>
    <property type="match status" value="1"/>
</dbReference>
<keyword evidence="10" id="KW-1185">Reference proteome</keyword>
<dbReference type="Pfam" id="PF02256">
    <property type="entry name" value="Fe_hyd_SSU"/>
    <property type="match status" value="1"/>
</dbReference>
<dbReference type="PROSITE" id="PS51839">
    <property type="entry name" value="4FE4S_HC3"/>
    <property type="match status" value="1"/>
</dbReference>
<dbReference type="RefSeq" id="WP_376851972.1">
    <property type="nucleotide sequence ID" value="NZ_JBHSMF010000010.1"/>
</dbReference>
<dbReference type="PROSITE" id="PS51085">
    <property type="entry name" value="2FE2S_FER_2"/>
    <property type="match status" value="1"/>
</dbReference>
<sequence length="693" mass="74437">MIQLTINGRPVEVDEGATLLDAAAAAGVHVPTLCHHPRLPAQAVCRLCLVEVDGQPRPQPACATRARAGDRVSTDSGALRQFRQTNLGWLLARHPDDCIRCEAGGACKLQALVGEYQLQEHWGKVPMGSAEHPGHRLADHTSPSIWRDLSKCVECGLCAQACGEPGQQQFVIGFAERGSDRLPVTVFDRPLAETNCISCGQCTAVCPVGALVETPHWHEVLETLDGRRRVSAVQVAPATRIAISEEFGMAPGTVSTGRLINALRRLGFDHVFDTNFAADLTAMEEGSELLARLQARQRLPLFTSCCPGWVNWVELNRPALLPHLSTTKSPQQMHGAVTKRGAFARGLGPAFAQGAAEPYVVSVMPCTAKKDEAQRPGVCGDVDHVLTTRELARMIRARGIAFGALPPDGQFDHPLGESTGAGQLFGASGGVMEAMVRAALHLTGQDSALPLEWQQFRGVDAGVKSAEVPGLGRVAVCNGIAAAQRLLETPQWRQDFVAIEVMACVGGCLGGGGEPKSMDPLILHKRMQAVYQVDRQSARRRPHENEAVQELYATQLGHPNSGRAHALLHTSYAARNSARLLLMRFLDCVDRRDGLGAARLFHPQGRWSTASPAGEIHGAAAVGEFIDRQLPPRQYGPAYARHRMESAADADDMVVLSPAGERSRFQLATATLDQGGASRLVIASLVRDVLAPA</sequence>
<evidence type="ECO:0000259" key="8">
    <source>
        <dbReference type="PROSITE" id="PS51839"/>
    </source>
</evidence>
<evidence type="ECO:0000256" key="1">
    <source>
        <dbReference type="ARBA" id="ARBA00005404"/>
    </source>
</evidence>
<dbReference type="EMBL" id="JBHSMF010000010">
    <property type="protein sequence ID" value="MFC5499721.1"/>
    <property type="molecule type" value="Genomic_DNA"/>
</dbReference>
<dbReference type="SUPFAM" id="SSF54427">
    <property type="entry name" value="NTF2-like"/>
    <property type="match status" value="1"/>
</dbReference>
<keyword evidence="5" id="KW-0411">Iron-sulfur</keyword>
<dbReference type="Gene3D" id="3.10.20.740">
    <property type="match status" value="1"/>
</dbReference>
<dbReference type="Pfam" id="PF02906">
    <property type="entry name" value="Fe_hyd_lg_C"/>
    <property type="match status" value="1"/>
</dbReference>
<reference evidence="10" key="1">
    <citation type="journal article" date="2019" name="Int. J. Syst. Evol. Microbiol.">
        <title>The Global Catalogue of Microorganisms (GCM) 10K type strain sequencing project: providing services to taxonomists for standard genome sequencing and annotation.</title>
        <authorList>
            <consortium name="The Broad Institute Genomics Platform"/>
            <consortium name="The Broad Institute Genome Sequencing Center for Infectious Disease"/>
            <person name="Wu L."/>
            <person name="Ma J."/>
        </authorList>
    </citation>
    <scope>NUCLEOTIDE SEQUENCE [LARGE SCALE GENOMIC DNA]</scope>
    <source>
        <strain evidence="10">CCUG 57401</strain>
    </source>
</reference>
<organism evidence="9 10">
    <name type="scientific">Caenimonas terrae</name>
    <dbReference type="NCBI Taxonomy" id="696074"/>
    <lineage>
        <taxon>Bacteria</taxon>
        <taxon>Pseudomonadati</taxon>
        <taxon>Pseudomonadota</taxon>
        <taxon>Betaproteobacteria</taxon>
        <taxon>Burkholderiales</taxon>
        <taxon>Comamonadaceae</taxon>
        <taxon>Caenimonas</taxon>
    </lineage>
</organism>
<dbReference type="InterPro" id="IPR036991">
    <property type="entry name" value="Fe_hydrogenase_ssu_sf"/>
</dbReference>
<dbReference type="PROSITE" id="PS00198">
    <property type="entry name" value="4FE4S_FER_1"/>
    <property type="match status" value="1"/>
</dbReference>
<keyword evidence="3" id="KW-0479">Metal-binding</keyword>
<evidence type="ECO:0000256" key="2">
    <source>
        <dbReference type="ARBA" id="ARBA00022485"/>
    </source>
</evidence>
<dbReference type="InterPro" id="IPR004108">
    <property type="entry name" value="Fe_hydrogenase_lsu_C"/>
</dbReference>
<dbReference type="Pfam" id="PF12838">
    <property type="entry name" value="Fer4_7"/>
    <property type="match status" value="1"/>
</dbReference>
<dbReference type="InterPro" id="IPR017896">
    <property type="entry name" value="4Fe4S_Fe-S-bd"/>
</dbReference>
<dbReference type="CDD" id="cd00207">
    <property type="entry name" value="fer2"/>
    <property type="match status" value="1"/>
</dbReference>
<dbReference type="InterPro" id="IPR019574">
    <property type="entry name" value="NADH_UbQ_OxRdtase_Gsu_4Fe4S-bd"/>
</dbReference>
<keyword evidence="4" id="KW-0408">Iron</keyword>
<comment type="similarity">
    <text evidence="1">Belongs to the complex I 75 kDa subunit family.</text>
</comment>
<dbReference type="PANTHER" id="PTHR11615">
    <property type="entry name" value="NITRATE, FORMATE, IRON DEHYDROGENASE"/>
    <property type="match status" value="1"/>
</dbReference>
<dbReference type="InterPro" id="IPR036010">
    <property type="entry name" value="2Fe-2S_ferredoxin-like_sf"/>
</dbReference>
<dbReference type="SUPFAM" id="SSF53920">
    <property type="entry name" value="Fe-only hydrogenase"/>
    <property type="match status" value="1"/>
</dbReference>
<comment type="caution">
    <text evidence="9">The sequence shown here is derived from an EMBL/GenBank/DDBJ whole genome shotgun (WGS) entry which is preliminary data.</text>
</comment>
<dbReference type="InterPro" id="IPR017900">
    <property type="entry name" value="4Fe4S_Fe_S_CS"/>
</dbReference>
<feature type="domain" description="2Fe-2S ferredoxin-type" evidence="6">
    <location>
        <begin position="1"/>
        <end position="78"/>
    </location>
</feature>
<dbReference type="SMART" id="SM00929">
    <property type="entry name" value="NADH-G_4Fe-4S_3"/>
    <property type="match status" value="1"/>
</dbReference>
<dbReference type="Gene3D" id="3.40.950.10">
    <property type="entry name" value="Fe-only Hydrogenase (Larger Subunit), Chain L, domain 3"/>
    <property type="match status" value="1"/>
</dbReference>
<accession>A0ABW0NI93</accession>
<dbReference type="InterPro" id="IPR050340">
    <property type="entry name" value="Cytosolic_Fe-S_CAF"/>
</dbReference>
<evidence type="ECO:0000313" key="9">
    <source>
        <dbReference type="EMBL" id="MFC5499721.1"/>
    </source>
</evidence>
<dbReference type="InterPro" id="IPR013352">
    <property type="entry name" value="Fe_hydrogenase_subset"/>
</dbReference>
<protein>
    <submittedName>
        <fullName evidence="9">[FeFe] hydrogenase, group A</fullName>
    </submittedName>
</protein>
<evidence type="ECO:0000256" key="5">
    <source>
        <dbReference type="ARBA" id="ARBA00023014"/>
    </source>
</evidence>
<dbReference type="Gene3D" id="4.10.260.20">
    <property type="entry name" value="Iron hydrogenase, small subunit"/>
    <property type="match status" value="1"/>
</dbReference>
<dbReference type="Pfam" id="PF10588">
    <property type="entry name" value="NADH-G_4Fe-4S_3"/>
    <property type="match status" value="1"/>
</dbReference>
<dbReference type="NCBIfam" id="TIGR02512">
    <property type="entry name" value="FeFe_hydrog_A"/>
    <property type="match status" value="1"/>
</dbReference>
<dbReference type="SMART" id="SM00902">
    <property type="entry name" value="Fe_hyd_SSU"/>
    <property type="match status" value="1"/>
</dbReference>
<dbReference type="InterPro" id="IPR003149">
    <property type="entry name" value="Fe_hydrogenase_ssu"/>
</dbReference>
<feature type="domain" description="4Fe-4S ferredoxin-type" evidence="7">
    <location>
        <begin position="143"/>
        <end position="173"/>
    </location>
</feature>
<evidence type="ECO:0000259" key="7">
    <source>
        <dbReference type="PROSITE" id="PS51379"/>
    </source>
</evidence>
<feature type="domain" description="4Fe-4S His(Cys)3-ligated-type" evidence="8">
    <location>
        <begin position="78"/>
        <end position="117"/>
    </location>
</feature>
<dbReference type="Pfam" id="PF13510">
    <property type="entry name" value="Fer2_4"/>
    <property type="match status" value="1"/>
</dbReference>
<dbReference type="PROSITE" id="PS51379">
    <property type="entry name" value="4FE4S_FER_2"/>
    <property type="match status" value="2"/>
</dbReference>
<proteinExistence type="inferred from homology"/>
<dbReference type="Gene3D" id="3.40.50.1780">
    <property type="match status" value="1"/>
</dbReference>
<dbReference type="Gene3D" id="3.10.450.50">
    <property type="match status" value="1"/>
</dbReference>
<name>A0ABW0NI93_9BURK</name>
<dbReference type="Proteomes" id="UP001596037">
    <property type="component" value="Unassembled WGS sequence"/>
</dbReference>
<feature type="domain" description="4Fe-4S ferredoxin-type" evidence="7">
    <location>
        <begin position="188"/>
        <end position="216"/>
    </location>
</feature>
<evidence type="ECO:0000259" key="6">
    <source>
        <dbReference type="PROSITE" id="PS51085"/>
    </source>
</evidence>
<dbReference type="InterPro" id="IPR009016">
    <property type="entry name" value="Fe_hydrogenase"/>
</dbReference>
<evidence type="ECO:0000256" key="3">
    <source>
        <dbReference type="ARBA" id="ARBA00022723"/>
    </source>
</evidence>
<keyword evidence="2" id="KW-0004">4Fe-4S</keyword>
<dbReference type="InterPro" id="IPR032710">
    <property type="entry name" value="NTF2-like_dom_sf"/>
</dbReference>
<evidence type="ECO:0000256" key="4">
    <source>
        <dbReference type="ARBA" id="ARBA00023004"/>
    </source>
</evidence>